<reference evidence="2" key="1">
    <citation type="submission" date="2021-01" db="EMBL/GenBank/DDBJ databases">
        <authorList>
            <consortium name="Genoscope - CEA"/>
            <person name="William W."/>
        </authorList>
    </citation>
    <scope>NUCLEOTIDE SEQUENCE</scope>
</reference>
<organism evidence="2 3">
    <name type="scientific">Paramecium primaurelia</name>
    <dbReference type="NCBI Taxonomy" id="5886"/>
    <lineage>
        <taxon>Eukaryota</taxon>
        <taxon>Sar</taxon>
        <taxon>Alveolata</taxon>
        <taxon>Ciliophora</taxon>
        <taxon>Intramacronucleata</taxon>
        <taxon>Oligohymenophorea</taxon>
        <taxon>Peniculida</taxon>
        <taxon>Parameciidae</taxon>
        <taxon>Paramecium</taxon>
    </lineage>
</organism>
<keyword evidence="3" id="KW-1185">Reference proteome</keyword>
<feature type="coiled-coil region" evidence="1">
    <location>
        <begin position="49"/>
        <end position="76"/>
    </location>
</feature>
<gene>
    <name evidence="2" type="ORF">PPRIM_AZ9-3.1.T1140074</name>
</gene>
<evidence type="ECO:0000256" key="1">
    <source>
        <dbReference type="SAM" id="Coils"/>
    </source>
</evidence>
<dbReference type="AlphaFoldDB" id="A0A8S1PCU4"/>
<accession>A0A8S1PCU4</accession>
<sequence>MVECSINRQHQSSLVFFQFSKIIHSERRQIIKEKINLGLIQKRRKTFILTFLAKKVKNLQKKLKDIQQILKNYKELKN</sequence>
<evidence type="ECO:0000313" key="3">
    <source>
        <dbReference type="Proteomes" id="UP000688137"/>
    </source>
</evidence>
<dbReference type="Proteomes" id="UP000688137">
    <property type="component" value="Unassembled WGS sequence"/>
</dbReference>
<name>A0A8S1PCU4_PARPR</name>
<proteinExistence type="predicted"/>
<evidence type="ECO:0000313" key="2">
    <source>
        <dbReference type="EMBL" id="CAD8101030.1"/>
    </source>
</evidence>
<dbReference type="EMBL" id="CAJJDM010000117">
    <property type="protein sequence ID" value="CAD8101030.1"/>
    <property type="molecule type" value="Genomic_DNA"/>
</dbReference>
<protein>
    <submittedName>
        <fullName evidence="2">Uncharacterized protein</fullName>
    </submittedName>
</protein>
<comment type="caution">
    <text evidence="2">The sequence shown here is derived from an EMBL/GenBank/DDBJ whole genome shotgun (WGS) entry which is preliminary data.</text>
</comment>
<keyword evidence="1" id="KW-0175">Coiled coil</keyword>